<comment type="subunit">
    <text evidence="8">Part of the FGAM synthase complex composed of 1 PurL, 1 PurQ and 2 PurS subunits.</text>
</comment>
<dbReference type="NCBIfam" id="NF002957">
    <property type="entry name" value="PRK03619.1"/>
    <property type="match status" value="1"/>
</dbReference>
<comment type="catalytic activity">
    <reaction evidence="8">
        <text>L-glutamine + H2O = L-glutamate + NH4(+)</text>
        <dbReference type="Rhea" id="RHEA:15889"/>
        <dbReference type="ChEBI" id="CHEBI:15377"/>
        <dbReference type="ChEBI" id="CHEBI:28938"/>
        <dbReference type="ChEBI" id="CHEBI:29985"/>
        <dbReference type="ChEBI" id="CHEBI:58359"/>
        <dbReference type="EC" id="3.5.1.2"/>
    </reaction>
</comment>
<proteinExistence type="inferred from homology"/>
<evidence type="ECO:0000256" key="3">
    <source>
        <dbReference type="ARBA" id="ARBA00022741"/>
    </source>
</evidence>
<keyword evidence="4 8" id="KW-0658">Purine biosynthesis</keyword>
<evidence type="ECO:0000313" key="9">
    <source>
        <dbReference type="EMBL" id="MFD1673658.1"/>
    </source>
</evidence>
<dbReference type="InterPro" id="IPR029062">
    <property type="entry name" value="Class_I_gatase-like"/>
</dbReference>
<dbReference type="PROSITE" id="PS51273">
    <property type="entry name" value="GATASE_TYPE_1"/>
    <property type="match status" value="1"/>
</dbReference>
<keyword evidence="5 8" id="KW-0378">Hydrolase</keyword>
<dbReference type="HAMAP" id="MF_00421">
    <property type="entry name" value="PurQ"/>
    <property type="match status" value="1"/>
</dbReference>
<dbReference type="SMART" id="SM01211">
    <property type="entry name" value="GATase_5"/>
    <property type="match status" value="1"/>
</dbReference>
<keyword evidence="6 8" id="KW-0067">ATP-binding</keyword>
<dbReference type="Pfam" id="PF13507">
    <property type="entry name" value="GATase_5"/>
    <property type="match status" value="1"/>
</dbReference>
<comment type="catalytic activity">
    <reaction evidence="8">
        <text>N(2)-formyl-N(1)-(5-phospho-beta-D-ribosyl)glycinamide + L-glutamine + ATP + H2O = 2-formamido-N(1)-(5-O-phospho-beta-D-ribosyl)acetamidine + L-glutamate + ADP + phosphate + H(+)</text>
        <dbReference type="Rhea" id="RHEA:17129"/>
        <dbReference type="ChEBI" id="CHEBI:15377"/>
        <dbReference type="ChEBI" id="CHEBI:15378"/>
        <dbReference type="ChEBI" id="CHEBI:29985"/>
        <dbReference type="ChEBI" id="CHEBI:30616"/>
        <dbReference type="ChEBI" id="CHEBI:43474"/>
        <dbReference type="ChEBI" id="CHEBI:58359"/>
        <dbReference type="ChEBI" id="CHEBI:147286"/>
        <dbReference type="ChEBI" id="CHEBI:147287"/>
        <dbReference type="ChEBI" id="CHEBI:456216"/>
        <dbReference type="EC" id="6.3.5.3"/>
    </reaction>
</comment>
<feature type="active site" evidence="8">
    <location>
        <position position="194"/>
    </location>
</feature>
<gene>
    <name evidence="8 9" type="primary">purQ</name>
    <name evidence="9" type="ORF">ACFSB2_02900</name>
</gene>
<name>A0ABW4JEA8_9BACL</name>
<comment type="subcellular location">
    <subcellularLocation>
        <location evidence="8">Cytoplasm</location>
    </subcellularLocation>
</comment>
<dbReference type="CDD" id="cd01740">
    <property type="entry name" value="GATase1_FGAR_AT"/>
    <property type="match status" value="1"/>
</dbReference>
<dbReference type="EMBL" id="JBHUCX010000009">
    <property type="protein sequence ID" value="MFD1673658.1"/>
    <property type="molecule type" value="Genomic_DNA"/>
</dbReference>
<accession>A0ABW4JEA8</accession>
<dbReference type="EC" id="3.5.1.2" evidence="8"/>
<dbReference type="InterPro" id="IPR010075">
    <property type="entry name" value="PRibForGlyAmidine_synth_PurQ"/>
</dbReference>
<dbReference type="GO" id="GO:0004642">
    <property type="term" value="F:phosphoribosylformylglycinamidine synthase activity"/>
    <property type="evidence" value="ECO:0007669"/>
    <property type="project" value="UniProtKB-EC"/>
</dbReference>
<evidence type="ECO:0000256" key="6">
    <source>
        <dbReference type="ARBA" id="ARBA00022840"/>
    </source>
</evidence>
<dbReference type="EC" id="6.3.5.3" evidence="8"/>
<comment type="caution">
    <text evidence="9">The sequence shown here is derived from an EMBL/GenBank/DDBJ whole genome shotgun (WGS) entry which is preliminary data.</text>
</comment>
<keyword evidence="1 8" id="KW-0963">Cytoplasm</keyword>
<feature type="active site" evidence="8">
    <location>
        <position position="196"/>
    </location>
</feature>
<evidence type="ECO:0000256" key="8">
    <source>
        <dbReference type="HAMAP-Rule" id="MF_00421"/>
    </source>
</evidence>
<evidence type="ECO:0000313" key="10">
    <source>
        <dbReference type="Proteomes" id="UP001597079"/>
    </source>
</evidence>
<keyword evidence="3 8" id="KW-0547">Nucleotide-binding</keyword>
<evidence type="ECO:0000256" key="4">
    <source>
        <dbReference type="ARBA" id="ARBA00022755"/>
    </source>
</evidence>
<dbReference type="PANTHER" id="PTHR47552">
    <property type="entry name" value="PHOSPHORIBOSYLFORMYLGLYCINAMIDINE SYNTHASE SUBUNIT PURQ"/>
    <property type="match status" value="1"/>
</dbReference>
<comment type="function">
    <text evidence="8">Part of the phosphoribosylformylglycinamidine synthase complex involved in the purines biosynthetic pathway. Catalyzes the ATP-dependent conversion of formylglycinamide ribonucleotide (FGAR) and glutamine to yield formylglycinamidine ribonucleotide (FGAM) and glutamate. The FGAM synthase complex is composed of three subunits. PurQ produces an ammonia molecule by converting glutamine to glutamate. PurL transfers the ammonia molecule to FGAR to form FGAM in an ATP-dependent manner. PurS interacts with PurQ and PurL and is thought to assist in the transfer of the ammonia molecule from PurQ to PurL.</text>
</comment>
<dbReference type="PANTHER" id="PTHR47552:SF1">
    <property type="entry name" value="PHOSPHORIBOSYLFORMYLGLYCINAMIDINE SYNTHASE SUBUNIT PURQ"/>
    <property type="match status" value="1"/>
</dbReference>
<dbReference type="SUPFAM" id="SSF52317">
    <property type="entry name" value="Class I glutamine amidotransferase-like"/>
    <property type="match status" value="1"/>
</dbReference>
<sequence>MKWAVIVFPGSNCDEDAARAVREVTGDEVDLVWHDASDLSMYDAIILPGGFSYGDYLRSGAIASFSPAVEAVQKEANNGKLVLGICNGFQVLTECGLLPGALLRNNQLKFHCGMTELVVANRETPFTLNYQPGERIHIPIAHGEGRYFADESTRKALADKRLVAFTYGDNPNGSVDDIAGIVNEQGNVCGLMPHPERAVIDWMGSQDGRRMFQSMHRYLEEGRQLVGTNR</sequence>
<keyword evidence="2 8" id="KW-0436">Ligase</keyword>
<dbReference type="GO" id="GO:0004359">
    <property type="term" value="F:glutaminase activity"/>
    <property type="evidence" value="ECO:0007669"/>
    <property type="project" value="UniProtKB-EC"/>
</dbReference>
<dbReference type="NCBIfam" id="TIGR01737">
    <property type="entry name" value="FGAM_synth_I"/>
    <property type="match status" value="1"/>
</dbReference>
<evidence type="ECO:0000256" key="7">
    <source>
        <dbReference type="ARBA" id="ARBA00022962"/>
    </source>
</evidence>
<dbReference type="Proteomes" id="UP001597079">
    <property type="component" value="Unassembled WGS sequence"/>
</dbReference>
<dbReference type="Gene3D" id="3.40.50.880">
    <property type="match status" value="1"/>
</dbReference>
<evidence type="ECO:0000256" key="5">
    <source>
        <dbReference type="ARBA" id="ARBA00022801"/>
    </source>
</evidence>
<reference evidence="10" key="1">
    <citation type="journal article" date="2019" name="Int. J. Syst. Evol. Microbiol.">
        <title>The Global Catalogue of Microorganisms (GCM) 10K type strain sequencing project: providing services to taxonomists for standard genome sequencing and annotation.</title>
        <authorList>
            <consortium name="The Broad Institute Genomics Platform"/>
            <consortium name="The Broad Institute Genome Sequencing Center for Infectious Disease"/>
            <person name="Wu L."/>
            <person name="Ma J."/>
        </authorList>
    </citation>
    <scope>NUCLEOTIDE SEQUENCE [LARGE SCALE GENOMIC DNA]</scope>
    <source>
        <strain evidence="10">CGMCC 1.12286</strain>
    </source>
</reference>
<evidence type="ECO:0000256" key="2">
    <source>
        <dbReference type="ARBA" id="ARBA00022598"/>
    </source>
</evidence>
<dbReference type="RefSeq" id="WP_377941134.1">
    <property type="nucleotide sequence ID" value="NZ_JBHUCX010000009.1"/>
</dbReference>
<evidence type="ECO:0000256" key="1">
    <source>
        <dbReference type="ARBA" id="ARBA00022490"/>
    </source>
</evidence>
<organism evidence="9 10">
    <name type="scientific">Alicyclobacillus fodiniaquatilis</name>
    <dbReference type="NCBI Taxonomy" id="1661150"/>
    <lineage>
        <taxon>Bacteria</taxon>
        <taxon>Bacillati</taxon>
        <taxon>Bacillota</taxon>
        <taxon>Bacilli</taxon>
        <taxon>Bacillales</taxon>
        <taxon>Alicyclobacillaceae</taxon>
        <taxon>Alicyclobacillus</taxon>
    </lineage>
</organism>
<dbReference type="PIRSF" id="PIRSF001586">
    <property type="entry name" value="FGAM_synth_I"/>
    <property type="match status" value="1"/>
</dbReference>
<protein>
    <recommendedName>
        <fullName evidence="8">Phosphoribosylformylglycinamidine synthase subunit PurQ</fullName>
        <shortName evidence="8">FGAM synthase</shortName>
        <ecNumber evidence="8">6.3.5.3</ecNumber>
    </recommendedName>
    <alternativeName>
        <fullName evidence="8">Formylglycinamide ribonucleotide amidotransferase subunit I</fullName>
        <shortName evidence="8">FGAR amidotransferase I</shortName>
        <shortName evidence="8">FGAR-AT I</shortName>
    </alternativeName>
    <alternativeName>
        <fullName evidence="8">Glutaminase PurQ</fullName>
        <ecNumber evidence="8">3.5.1.2</ecNumber>
    </alternativeName>
    <alternativeName>
        <fullName evidence="8">Phosphoribosylformylglycinamidine synthase subunit I</fullName>
    </alternativeName>
</protein>
<keyword evidence="7 8" id="KW-0315">Glutamine amidotransferase</keyword>
<comment type="pathway">
    <text evidence="8">Purine metabolism; IMP biosynthesis via de novo pathway; 5-amino-1-(5-phospho-D-ribosyl)imidazole from N(2)-formyl-N(1)-(5-phospho-D-ribosyl)glycinamide: step 1/2.</text>
</comment>
<keyword evidence="10" id="KW-1185">Reference proteome</keyword>
<feature type="active site" description="Nucleophile" evidence="8">
    <location>
        <position position="86"/>
    </location>
</feature>